<dbReference type="Proteomes" id="UP000005239">
    <property type="component" value="Unassembled WGS sequence"/>
</dbReference>
<gene>
    <name evidence="2" type="primary">WBGene00282791</name>
</gene>
<accession>A0A8R1Z9D4</accession>
<evidence type="ECO:0000256" key="1">
    <source>
        <dbReference type="SAM" id="MobiDB-lite"/>
    </source>
</evidence>
<sequence length="86" mass="9628">MSRSKAQNPVPRDSTTATNRKEEQPPRVTVVWCSVKCDMVCGPLDTEAAVWWIATRNAHTDWITLEVPEDSLSVLRNNSSKNGGMR</sequence>
<protein>
    <submittedName>
        <fullName evidence="2">Uncharacterized protein</fullName>
    </submittedName>
</protein>
<feature type="compositionally biased region" description="Polar residues" evidence="1">
    <location>
        <begin position="1"/>
        <end position="18"/>
    </location>
</feature>
<evidence type="ECO:0000313" key="2">
    <source>
        <dbReference type="EnsemblMetazoa" id="PPA44422.1"/>
    </source>
</evidence>
<keyword evidence="3" id="KW-1185">Reference proteome</keyword>
<dbReference type="EnsemblMetazoa" id="PPA44422.1">
    <property type="protein sequence ID" value="PPA44422.1"/>
    <property type="gene ID" value="WBGene00282791"/>
</dbReference>
<evidence type="ECO:0000313" key="3">
    <source>
        <dbReference type="Proteomes" id="UP000005239"/>
    </source>
</evidence>
<name>A0A8R1Z9D4_PRIPA</name>
<dbReference type="AlphaFoldDB" id="A0A8R1Z9D4"/>
<proteinExistence type="predicted"/>
<reference evidence="2" key="2">
    <citation type="submission" date="2022-06" db="UniProtKB">
        <authorList>
            <consortium name="EnsemblMetazoa"/>
        </authorList>
    </citation>
    <scope>IDENTIFICATION</scope>
    <source>
        <strain evidence="2">PS312</strain>
    </source>
</reference>
<organism evidence="2 3">
    <name type="scientific">Pristionchus pacificus</name>
    <name type="common">Parasitic nematode worm</name>
    <dbReference type="NCBI Taxonomy" id="54126"/>
    <lineage>
        <taxon>Eukaryota</taxon>
        <taxon>Metazoa</taxon>
        <taxon>Ecdysozoa</taxon>
        <taxon>Nematoda</taxon>
        <taxon>Chromadorea</taxon>
        <taxon>Rhabditida</taxon>
        <taxon>Rhabditina</taxon>
        <taxon>Diplogasteromorpha</taxon>
        <taxon>Diplogasteroidea</taxon>
        <taxon>Neodiplogasteridae</taxon>
        <taxon>Pristionchus</taxon>
    </lineage>
</organism>
<feature type="region of interest" description="Disordered" evidence="1">
    <location>
        <begin position="1"/>
        <end position="26"/>
    </location>
</feature>
<reference evidence="3" key="1">
    <citation type="journal article" date="2008" name="Nat. Genet.">
        <title>The Pristionchus pacificus genome provides a unique perspective on nematode lifestyle and parasitism.</title>
        <authorList>
            <person name="Dieterich C."/>
            <person name="Clifton S.W."/>
            <person name="Schuster L.N."/>
            <person name="Chinwalla A."/>
            <person name="Delehaunty K."/>
            <person name="Dinkelacker I."/>
            <person name="Fulton L."/>
            <person name="Fulton R."/>
            <person name="Godfrey J."/>
            <person name="Minx P."/>
            <person name="Mitreva M."/>
            <person name="Roeseler W."/>
            <person name="Tian H."/>
            <person name="Witte H."/>
            <person name="Yang S.P."/>
            <person name="Wilson R.K."/>
            <person name="Sommer R.J."/>
        </authorList>
    </citation>
    <scope>NUCLEOTIDE SEQUENCE [LARGE SCALE GENOMIC DNA]</scope>
    <source>
        <strain evidence="3">PS312</strain>
    </source>
</reference>